<evidence type="ECO:0000313" key="3">
    <source>
        <dbReference type="Proteomes" id="UP000886725"/>
    </source>
</evidence>
<name>A0A9D0Z267_9FIRM</name>
<dbReference type="PANTHER" id="PTHR38450">
    <property type="entry name" value="STAGE V SPORULATION PROTEIN AC-RELATED"/>
    <property type="match status" value="1"/>
</dbReference>
<keyword evidence="1" id="KW-0812">Transmembrane</keyword>
<gene>
    <name evidence="2" type="ORF">IAC85_05185</name>
</gene>
<dbReference type="InterPro" id="IPR005562">
    <property type="entry name" value="SpoVA"/>
</dbReference>
<organism evidence="2 3">
    <name type="scientific">Candidatus Faecenecus gallistercoris</name>
    <dbReference type="NCBI Taxonomy" id="2840793"/>
    <lineage>
        <taxon>Bacteria</taxon>
        <taxon>Bacillati</taxon>
        <taxon>Bacillota</taxon>
        <taxon>Bacillota incertae sedis</taxon>
        <taxon>Candidatus Faecenecus</taxon>
    </lineage>
</organism>
<dbReference type="Proteomes" id="UP000886725">
    <property type="component" value="Unassembled WGS sequence"/>
</dbReference>
<feature type="transmembrane region" description="Helical" evidence="1">
    <location>
        <begin position="87"/>
        <end position="105"/>
    </location>
</feature>
<keyword evidence="1" id="KW-0472">Membrane</keyword>
<feature type="transmembrane region" description="Helical" evidence="1">
    <location>
        <begin position="56"/>
        <end position="75"/>
    </location>
</feature>
<feature type="transmembrane region" description="Helical" evidence="1">
    <location>
        <begin position="125"/>
        <end position="143"/>
    </location>
</feature>
<sequence length="146" mass="16264">MEKRKYKRIVEKHKPKENRWMNAIIAFISGGIVGMFGQGLIDLYTYTLDISTKDASVFMIVTLIFLACLFTALGFFDKWVNFCRCGLIIPITGFAHSMMSAGIEYKEEGLVTGIGSNLFKLAGSVILYGVVSAWFFGLLRLLIMGG</sequence>
<evidence type="ECO:0000256" key="1">
    <source>
        <dbReference type="SAM" id="Phobius"/>
    </source>
</evidence>
<reference evidence="2" key="2">
    <citation type="journal article" date="2021" name="PeerJ">
        <title>Extensive microbial diversity within the chicken gut microbiome revealed by metagenomics and culture.</title>
        <authorList>
            <person name="Gilroy R."/>
            <person name="Ravi A."/>
            <person name="Getino M."/>
            <person name="Pursley I."/>
            <person name="Horton D.L."/>
            <person name="Alikhan N.F."/>
            <person name="Baker D."/>
            <person name="Gharbi K."/>
            <person name="Hall N."/>
            <person name="Watson M."/>
            <person name="Adriaenssens E.M."/>
            <person name="Foster-Nyarko E."/>
            <person name="Jarju S."/>
            <person name="Secka A."/>
            <person name="Antonio M."/>
            <person name="Oren A."/>
            <person name="Chaudhuri R.R."/>
            <person name="La Ragione R."/>
            <person name="Hildebrand F."/>
            <person name="Pallen M.J."/>
        </authorList>
    </citation>
    <scope>NUCLEOTIDE SEQUENCE</scope>
    <source>
        <strain evidence="2">CHK165-10780</strain>
    </source>
</reference>
<dbReference type="Pfam" id="PF03862">
    <property type="entry name" value="SpoVAC_SpoVAEB"/>
    <property type="match status" value="1"/>
</dbReference>
<evidence type="ECO:0000313" key="2">
    <source>
        <dbReference type="EMBL" id="HIQ65115.1"/>
    </source>
</evidence>
<dbReference type="EMBL" id="DVFU01000100">
    <property type="protein sequence ID" value="HIQ65115.1"/>
    <property type="molecule type" value="Genomic_DNA"/>
</dbReference>
<protein>
    <submittedName>
        <fullName evidence="2">SpoVA/SpoVAEb family sporulation membrane protein</fullName>
    </submittedName>
</protein>
<feature type="transmembrane region" description="Helical" evidence="1">
    <location>
        <begin position="20"/>
        <end position="41"/>
    </location>
</feature>
<proteinExistence type="predicted"/>
<reference evidence="2" key="1">
    <citation type="submission" date="2020-10" db="EMBL/GenBank/DDBJ databases">
        <authorList>
            <person name="Gilroy R."/>
        </authorList>
    </citation>
    <scope>NUCLEOTIDE SEQUENCE</scope>
    <source>
        <strain evidence="2">CHK165-10780</strain>
    </source>
</reference>
<accession>A0A9D0Z267</accession>
<dbReference type="AlphaFoldDB" id="A0A9D0Z267"/>
<dbReference type="PANTHER" id="PTHR38450:SF1">
    <property type="entry name" value="STAGE V SPORULATION PROTEIN AC"/>
    <property type="match status" value="1"/>
</dbReference>
<keyword evidence="1" id="KW-1133">Transmembrane helix</keyword>
<comment type="caution">
    <text evidence="2">The sequence shown here is derived from an EMBL/GenBank/DDBJ whole genome shotgun (WGS) entry which is preliminary data.</text>
</comment>